<evidence type="ECO:0000256" key="6">
    <source>
        <dbReference type="ARBA" id="ARBA00023065"/>
    </source>
</evidence>
<dbReference type="InterPro" id="IPR013761">
    <property type="entry name" value="SAM/pointed_sf"/>
</dbReference>
<dbReference type="PANTHER" id="PTHR15136:SF5">
    <property type="entry name" value="STROMAL INTERACTION MOLECULE HOMOLOG"/>
    <property type="match status" value="1"/>
</dbReference>
<comment type="caution">
    <text evidence="8">The sequence shown here is derived from an EMBL/GenBank/DDBJ whole genome shotgun (WGS) entry which is preliminary data.</text>
</comment>
<keyword evidence="2" id="KW-0109">Calcium transport</keyword>
<dbReference type="GO" id="GO:0002115">
    <property type="term" value="P:store-operated calcium entry"/>
    <property type="evidence" value="ECO:0007669"/>
    <property type="project" value="TreeGrafter"/>
</dbReference>
<evidence type="ECO:0000256" key="3">
    <source>
        <dbReference type="ARBA" id="ARBA00022723"/>
    </source>
</evidence>
<evidence type="ECO:0000256" key="5">
    <source>
        <dbReference type="ARBA" id="ARBA00022837"/>
    </source>
</evidence>
<dbReference type="GO" id="GO:0051049">
    <property type="term" value="P:regulation of transport"/>
    <property type="evidence" value="ECO:0007669"/>
    <property type="project" value="UniProtKB-ARBA"/>
</dbReference>
<dbReference type="Gene3D" id="1.10.150.50">
    <property type="entry name" value="Transcription Factor, Ets-1"/>
    <property type="match status" value="1"/>
</dbReference>
<dbReference type="GO" id="GO:0005509">
    <property type="term" value="F:calcium ion binding"/>
    <property type="evidence" value="ECO:0007669"/>
    <property type="project" value="TreeGrafter"/>
</dbReference>
<keyword evidence="5" id="KW-0106">Calcium</keyword>
<keyword evidence="1" id="KW-0813">Transport</keyword>
<reference evidence="8" key="1">
    <citation type="submission" date="2021-02" db="EMBL/GenBank/DDBJ databases">
        <authorList>
            <person name="Nowell W R."/>
        </authorList>
    </citation>
    <scope>NUCLEOTIDE SEQUENCE</scope>
</reference>
<evidence type="ECO:0000313" key="8">
    <source>
        <dbReference type="EMBL" id="CAF3402669.1"/>
    </source>
</evidence>
<dbReference type="GO" id="GO:0005886">
    <property type="term" value="C:plasma membrane"/>
    <property type="evidence" value="ECO:0007669"/>
    <property type="project" value="TreeGrafter"/>
</dbReference>
<dbReference type="InterPro" id="IPR032393">
    <property type="entry name" value="SOAR_STIM1/2"/>
</dbReference>
<evidence type="ECO:0000256" key="1">
    <source>
        <dbReference type="ARBA" id="ARBA00022448"/>
    </source>
</evidence>
<dbReference type="GO" id="GO:0006874">
    <property type="term" value="P:intracellular calcium ion homeostasis"/>
    <property type="evidence" value="ECO:0007669"/>
    <property type="project" value="TreeGrafter"/>
</dbReference>
<proteinExistence type="predicted"/>
<dbReference type="PROSITE" id="PS50105">
    <property type="entry name" value="SAM_DOMAIN"/>
    <property type="match status" value="1"/>
</dbReference>
<dbReference type="SUPFAM" id="SSF47769">
    <property type="entry name" value="SAM/Pointed domain"/>
    <property type="match status" value="1"/>
</dbReference>
<dbReference type="Proteomes" id="UP000663833">
    <property type="component" value="Unassembled WGS sequence"/>
</dbReference>
<dbReference type="EMBL" id="CAJNYD010002204">
    <property type="protein sequence ID" value="CAF3402669.1"/>
    <property type="molecule type" value="Genomic_DNA"/>
</dbReference>
<protein>
    <recommendedName>
        <fullName evidence="7">SAM domain-containing protein</fullName>
    </recommendedName>
</protein>
<dbReference type="GO" id="GO:0005246">
    <property type="term" value="F:calcium channel regulator activity"/>
    <property type="evidence" value="ECO:0007669"/>
    <property type="project" value="InterPro"/>
</dbReference>
<dbReference type="AlphaFoldDB" id="A0A818A883"/>
<gene>
    <name evidence="8" type="ORF">LUA448_LOCUS17743</name>
</gene>
<sequence>MYDFFHRSTNNINTNNANIDIKNSCLRTEQFFTLIVICLVSFDYYYHQSDQNNIIAYNIPDPVECTGIFNICTDVGKERLGRQSMRAIHEQMDGDKDGFFQSSESTDVNVKITFNDLWMQWQNNPVYNWTTDNVVNWLVNFSHLPQYVENLHRNQFDGRMIPRFLRQRQTQKNMNLILQEVETLQTAEGNLLALKIALNQAEEHAQQESYEPSSELIDLLKRTYRTEEIAFEVKRKLTENSLMTVKEQINKISKMQKGVFHALRIAHTNCIVNVKERLTEIHDEYVEREER</sequence>
<evidence type="ECO:0000256" key="4">
    <source>
        <dbReference type="ARBA" id="ARBA00022729"/>
    </source>
</evidence>
<keyword evidence="3" id="KW-0479">Metal-binding</keyword>
<feature type="domain" description="SAM" evidence="7">
    <location>
        <begin position="129"/>
        <end position="161"/>
    </location>
</feature>
<organism evidence="8 9">
    <name type="scientific">Rotaria socialis</name>
    <dbReference type="NCBI Taxonomy" id="392032"/>
    <lineage>
        <taxon>Eukaryota</taxon>
        <taxon>Metazoa</taxon>
        <taxon>Spiralia</taxon>
        <taxon>Gnathifera</taxon>
        <taxon>Rotifera</taxon>
        <taxon>Eurotatoria</taxon>
        <taxon>Bdelloidea</taxon>
        <taxon>Philodinida</taxon>
        <taxon>Philodinidae</taxon>
        <taxon>Rotaria</taxon>
    </lineage>
</organism>
<dbReference type="Gene3D" id="1.10.287.3550">
    <property type="match status" value="1"/>
</dbReference>
<dbReference type="InterPro" id="IPR037608">
    <property type="entry name" value="STIM1/2"/>
</dbReference>
<evidence type="ECO:0000256" key="2">
    <source>
        <dbReference type="ARBA" id="ARBA00022568"/>
    </source>
</evidence>
<dbReference type="GO" id="GO:0005783">
    <property type="term" value="C:endoplasmic reticulum"/>
    <property type="evidence" value="ECO:0007669"/>
    <property type="project" value="TreeGrafter"/>
</dbReference>
<keyword evidence="4" id="KW-0732">Signal</keyword>
<dbReference type="PANTHER" id="PTHR15136">
    <property type="entry name" value="STROMAL INTERACTION MOLECULE HOMOLOG"/>
    <property type="match status" value="1"/>
</dbReference>
<evidence type="ECO:0000313" key="9">
    <source>
        <dbReference type="Proteomes" id="UP000663833"/>
    </source>
</evidence>
<dbReference type="Pfam" id="PF07647">
    <property type="entry name" value="SAM_2"/>
    <property type="match status" value="1"/>
</dbReference>
<dbReference type="InterPro" id="IPR001660">
    <property type="entry name" value="SAM"/>
</dbReference>
<keyword evidence="6" id="KW-0406">Ion transport</keyword>
<evidence type="ECO:0000259" key="7">
    <source>
        <dbReference type="PROSITE" id="PS50105"/>
    </source>
</evidence>
<name>A0A818A883_9BILA</name>
<dbReference type="Pfam" id="PF16533">
    <property type="entry name" value="SOAR"/>
    <property type="match status" value="1"/>
</dbReference>
<accession>A0A818A883</accession>